<evidence type="ECO:0000256" key="1">
    <source>
        <dbReference type="SAM" id="MobiDB-lite"/>
    </source>
</evidence>
<evidence type="ECO:0000313" key="4">
    <source>
        <dbReference type="Proteomes" id="UP001521931"/>
    </source>
</evidence>
<evidence type="ECO:0000313" key="3">
    <source>
        <dbReference type="EMBL" id="MCG7321989.1"/>
    </source>
</evidence>
<dbReference type="EMBL" id="JAKRCV010000022">
    <property type="protein sequence ID" value="MCG7321989.1"/>
    <property type="molecule type" value="Genomic_DNA"/>
</dbReference>
<comment type="caution">
    <text evidence="3">The sequence shown here is derived from an EMBL/GenBank/DDBJ whole genome shotgun (WGS) entry which is preliminary data.</text>
</comment>
<organism evidence="3 4">
    <name type="scientific">Arsenicicoccus bolidensis</name>
    <dbReference type="NCBI Taxonomy" id="229480"/>
    <lineage>
        <taxon>Bacteria</taxon>
        <taxon>Bacillati</taxon>
        <taxon>Actinomycetota</taxon>
        <taxon>Actinomycetes</taxon>
        <taxon>Micrococcales</taxon>
        <taxon>Intrasporangiaceae</taxon>
        <taxon>Arsenicicoccus</taxon>
    </lineage>
</organism>
<feature type="region of interest" description="Disordered" evidence="1">
    <location>
        <begin position="1"/>
        <end position="22"/>
    </location>
</feature>
<sequence length="119" mass="12197">MSSSRAGAGVAPQEREQVVAEVESRVTDTGEGLVDAFGPPGVYAAQSAEGPARLDGNATRPGDGIPGWLTVVILLLAVMFAPYAFVLVLAPFVVAAGGAAYAGAGGSSCRSCCRWRWRV</sequence>
<protein>
    <submittedName>
        <fullName evidence="3">Uncharacterized protein</fullName>
    </submittedName>
</protein>
<keyword evidence="2" id="KW-1133">Transmembrane helix</keyword>
<feature type="compositionally biased region" description="Basic and acidic residues" evidence="1">
    <location>
        <begin position="13"/>
        <end position="22"/>
    </location>
</feature>
<dbReference type="RefSeq" id="WP_239263920.1">
    <property type="nucleotide sequence ID" value="NZ_JAKRCV010000022.1"/>
</dbReference>
<proteinExistence type="predicted"/>
<keyword evidence="2" id="KW-0812">Transmembrane</keyword>
<reference evidence="3 4" key="1">
    <citation type="submission" date="2022-02" db="EMBL/GenBank/DDBJ databases">
        <title>Uncovering new skin microbiome diversity through culturing and metagenomics.</title>
        <authorList>
            <person name="Conlan S."/>
            <person name="Deming C."/>
            <person name="Nisc Comparative Sequencing Program N."/>
            <person name="Segre J.A."/>
        </authorList>
    </citation>
    <scope>NUCLEOTIDE SEQUENCE [LARGE SCALE GENOMIC DNA]</scope>
    <source>
        <strain evidence="3 4">ACRQZ</strain>
    </source>
</reference>
<gene>
    <name evidence="3" type="ORF">MHL29_08830</name>
</gene>
<evidence type="ECO:0000256" key="2">
    <source>
        <dbReference type="SAM" id="Phobius"/>
    </source>
</evidence>
<feature type="transmembrane region" description="Helical" evidence="2">
    <location>
        <begin position="68"/>
        <end position="101"/>
    </location>
</feature>
<keyword evidence="2" id="KW-0472">Membrane</keyword>
<name>A0ABS9Q285_9MICO</name>
<accession>A0ABS9Q285</accession>
<keyword evidence="4" id="KW-1185">Reference proteome</keyword>
<dbReference type="Proteomes" id="UP001521931">
    <property type="component" value="Unassembled WGS sequence"/>
</dbReference>